<dbReference type="PANTHER" id="PTHR45947">
    <property type="entry name" value="SULFOQUINOVOSYL TRANSFERASE SQD2"/>
    <property type="match status" value="1"/>
</dbReference>
<reference evidence="3 4" key="1">
    <citation type="submission" date="2019-01" db="EMBL/GenBank/DDBJ databases">
        <title>Filimonas sp. strain TTM-71.</title>
        <authorList>
            <person name="Chen W.-M."/>
        </authorList>
    </citation>
    <scope>NUCLEOTIDE SEQUENCE [LARGE SCALE GENOMIC DNA]</scope>
    <source>
        <strain evidence="3 4">TTM-71</strain>
    </source>
</reference>
<feature type="domain" description="Glycosyl transferase family 1" evidence="1">
    <location>
        <begin position="215"/>
        <end position="368"/>
    </location>
</feature>
<dbReference type="CDD" id="cd03823">
    <property type="entry name" value="GT4_ExpE7-like"/>
    <property type="match status" value="1"/>
</dbReference>
<organism evidence="3 4">
    <name type="scientific">Filimonas effusa</name>
    <dbReference type="NCBI Taxonomy" id="2508721"/>
    <lineage>
        <taxon>Bacteria</taxon>
        <taxon>Pseudomonadati</taxon>
        <taxon>Bacteroidota</taxon>
        <taxon>Chitinophagia</taxon>
        <taxon>Chitinophagales</taxon>
        <taxon>Chitinophagaceae</taxon>
        <taxon>Filimonas</taxon>
    </lineage>
</organism>
<dbReference type="InterPro" id="IPR050194">
    <property type="entry name" value="Glycosyltransferase_grp1"/>
</dbReference>
<dbReference type="PANTHER" id="PTHR45947:SF3">
    <property type="entry name" value="SULFOQUINOVOSYL TRANSFERASE SQD2"/>
    <property type="match status" value="1"/>
</dbReference>
<name>A0A4Q1D3V5_9BACT</name>
<comment type="caution">
    <text evidence="3">The sequence shown here is derived from an EMBL/GenBank/DDBJ whole genome shotgun (WGS) entry which is preliminary data.</text>
</comment>
<feature type="domain" description="Glycosyltransferase subfamily 4-like N-terminal" evidence="2">
    <location>
        <begin position="15"/>
        <end position="137"/>
    </location>
</feature>
<sequence length="398" mass="44887">MTILFINTLYTPHHMGGAEVSVQLLSEALVKKGHRVYVISLGNKRQVKRVNGVVAVYLRSKNIYSLLSDGKKPSWKRMLWHVIDTCNPHYYYQLKHIISRIKPDVVNTNNLQGFSLFTWKALRRLNLPVIHTMRDYYILCHRTTLFKGGCNCDQLCFACQVSFHVKKGFTDLPDAYIGISHFIMTKHHELGVGLDKPGYIVPNIVALPAAAAAKQADPNNIRIGFIGRLTAEKGIDYLFSELHKLQLSNYTLVLAGAYDEAYRKMLLQAYQPGGEIVFLGKTDAGSFYSNVDLVVIPSAWWEPFGRVAIEAMAWNKPLCIAAQGGLIDLYEPECMWQFQMQEDSLAAVLETILRKPEVLAEKAAACGKFTSKYTATVVTEQFLHIAAPLSHHIKKQER</sequence>
<dbReference type="Gene3D" id="3.40.50.2000">
    <property type="entry name" value="Glycogen Phosphorylase B"/>
    <property type="match status" value="2"/>
</dbReference>
<accession>A0A4Q1D3V5</accession>
<evidence type="ECO:0000259" key="2">
    <source>
        <dbReference type="Pfam" id="PF13439"/>
    </source>
</evidence>
<dbReference type="RefSeq" id="WP_129005260.1">
    <property type="nucleotide sequence ID" value="NZ_SDHZ01000003.1"/>
</dbReference>
<dbReference type="InterPro" id="IPR028098">
    <property type="entry name" value="Glyco_trans_4-like_N"/>
</dbReference>
<dbReference type="Pfam" id="PF00534">
    <property type="entry name" value="Glycos_transf_1"/>
    <property type="match status" value="1"/>
</dbReference>
<dbReference type="InterPro" id="IPR001296">
    <property type="entry name" value="Glyco_trans_1"/>
</dbReference>
<keyword evidence="3" id="KW-0808">Transferase</keyword>
<evidence type="ECO:0000313" key="4">
    <source>
        <dbReference type="Proteomes" id="UP000290545"/>
    </source>
</evidence>
<proteinExistence type="predicted"/>
<dbReference type="GO" id="GO:0016757">
    <property type="term" value="F:glycosyltransferase activity"/>
    <property type="evidence" value="ECO:0007669"/>
    <property type="project" value="InterPro"/>
</dbReference>
<gene>
    <name evidence="3" type="ORF">ESB13_18925</name>
</gene>
<keyword evidence="4" id="KW-1185">Reference proteome</keyword>
<dbReference type="Pfam" id="PF13439">
    <property type="entry name" value="Glyco_transf_4"/>
    <property type="match status" value="1"/>
</dbReference>
<dbReference type="EMBL" id="SDHZ01000003">
    <property type="protein sequence ID" value="RXK81863.1"/>
    <property type="molecule type" value="Genomic_DNA"/>
</dbReference>
<dbReference type="Proteomes" id="UP000290545">
    <property type="component" value="Unassembled WGS sequence"/>
</dbReference>
<evidence type="ECO:0000313" key="3">
    <source>
        <dbReference type="EMBL" id="RXK81863.1"/>
    </source>
</evidence>
<dbReference type="AlphaFoldDB" id="A0A4Q1D3V5"/>
<evidence type="ECO:0000259" key="1">
    <source>
        <dbReference type="Pfam" id="PF00534"/>
    </source>
</evidence>
<dbReference type="OrthoDB" id="9801573at2"/>
<dbReference type="SUPFAM" id="SSF53756">
    <property type="entry name" value="UDP-Glycosyltransferase/glycogen phosphorylase"/>
    <property type="match status" value="1"/>
</dbReference>
<protein>
    <submittedName>
        <fullName evidence="3">Glycosyltransferase</fullName>
    </submittedName>
</protein>